<keyword evidence="7" id="KW-1185">Reference proteome</keyword>
<sequence>MSVRPSLPSSADSEAATPAAAPETPSHVKAKLLRALEAAIRQHSKLAADDSERRSAAAAAATAHAMLAMVRHAQEDLMMTTLARSYGTAGASLEAIDAAFLAAAADAQVDVRSTRSNLASLVVLAKSNLICHPEGGGGVSSAPSRSAEEGAALPVDALCAECADLLHACAARLHCALYLLTHASLRLHGFSWQAHLDNPLVYYFHPDEIRLREAIRVLYGAPKRRAIFVALNVYHVSRGSALVKGLNTLSRDLLRLPIGLFHSGVEVCGLEWSFGSSDEKCCGIFGSLPRLCPFHTYRETLFLGTIMSSDAEVFYTLLSLADDWQGNEYQLLHKNCNHFSQAFAARLGLRDCIPSWLFPQLS</sequence>
<dbReference type="InterPro" id="IPR042266">
    <property type="entry name" value="PPPDE_sf"/>
</dbReference>
<accession>A0AB34IL27</accession>
<dbReference type="AlphaFoldDB" id="A0AB34IL27"/>
<reference evidence="6 7" key="1">
    <citation type="journal article" date="2024" name="Science">
        <title>Giant polyketide synthase enzymes in the biosynthesis of giant marine polyether toxins.</title>
        <authorList>
            <person name="Fallon T.R."/>
            <person name="Shende V.V."/>
            <person name="Wierzbicki I.H."/>
            <person name="Pendleton A.L."/>
            <person name="Watervoot N.F."/>
            <person name="Auber R.P."/>
            <person name="Gonzalez D.J."/>
            <person name="Wisecaver J.H."/>
            <person name="Moore B.S."/>
        </authorList>
    </citation>
    <scope>NUCLEOTIDE SEQUENCE [LARGE SCALE GENOMIC DNA]</scope>
    <source>
        <strain evidence="6 7">12B1</strain>
    </source>
</reference>
<dbReference type="Proteomes" id="UP001515480">
    <property type="component" value="Unassembled WGS sequence"/>
</dbReference>
<comment type="caution">
    <text evidence="6">The sequence shown here is derived from an EMBL/GenBank/DDBJ whole genome shotgun (WGS) entry which is preliminary data.</text>
</comment>
<feature type="region of interest" description="Disordered" evidence="4">
    <location>
        <begin position="1"/>
        <end position="26"/>
    </location>
</feature>
<dbReference type="InterPro" id="IPR008580">
    <property type="entry name" value="PPPDE_dom"/>
</dbReference>
<feature type="compositionally biased region" description="Low complexity" evidence="4">
    <location>
        <begin position="8"/>
        <end position="25"/>
    </location>
</feature>
<evidence type="ECO:0000256" key="4">
    <source>
        <dbReference type="SAM" id="MobiDB-lite"/>
    </source>
</evidence>
<keyword evidence="2" id="KW-0645">Protease</keyword>
<dbReference type="SMART" id="SM01179">
    <property type="entry name" value="DUF862"/>
    <property type="match status" value="1"/>
</dbReference>
<dbReference type="Gene3D" id="3.90.1720.30">
    <property type="entry name" value="PPPDE domains"/>
    <property type="match status" value="1"/>
</dbReference>
<dbReference type="PROSITE" id="PS51858">
    <property type="entry name" value="PPPDE"/>
    <property type="match status" value="1"/>
</dbReference>
<dbReference type="GO" id="GO:0006508">
    <property type="term" value="P:proteolysis"/>
    <property type="evidence" value="ECO:0007669"/>
    <property type="project" value="UniProtKB-KW"/>
</dbReference>
<keyword evidence="3" id="KW-0378">Hydrolase</keyword>
<dbReference type="PANTHER" id="PTHR12378">
    <property type="entry name" value="DESUMOYLATING ISOPEPTIDASE"/>
    <property type="match status" value="1"/>
</dbReference>
<evidence type="ECO:0000256" key="2">
    <source>
        <dbReference type="ARBA" id="ARBA00022670"/>
    </source>
</evidence>
<name>A0AB34IL27_PRYPA</name>
<evidence type="ECO:0000313" key="6">
    <source>
        <dbReference type="EMBL" id="KAL1500392.1"/>
    </source>
</evidence>
<evidence type="ECO:0000256" key="3">
    <source>
        <dbReference type="ARBA" id="ARBA00022801"/>
    </source>
</evidence>
<protein>
    <recommendedName>
        <fullName evidence="5">PPPDE domain-containing protein</fullName>
    </recommendedName>
</protein>
<dbReference type="GO" id="GO:0101005">
    <property type="term" value="F:deubiquitinase activity"/>
    <property type="evidence" value="ECO:0007669"/>
    <property type="project" value="TreeGrafter"/>
</dbReference>
<evidence type="ECO:0000256" key="1">
    <source>
        <dbReference type="ARBA" id="ARBA00008140"/>
    </source>
</evidence>
<dbReference type="Pfam" id="PF05903">
    <property type="entry name" value="Peptidase_C97"/>
    <property type="match status" value="1"/>
</dbReference>
<feature type="domain" description="PPPDE" evidence="5">
    <location>
        <begin position="227"/>
        <end position="362"/>
    </location>
</feature>
<dbReference type="GO" id="GO:0016579">
    <property type="term" value="P:protein deubiquitination"/>
    <property type="evidence" value="ECO:0007669"/>
    <property type="project" value="TreeGrafter"/>
</dbReference>
<organism evidence="6 7">
    <name type="scientific">Prymnesium parvum</name>
    <name type="common">Toxic golden alga</name>
    <dbReference type="NCBI Taxonomy" id="97485"/>
    <lineage>
        <taxon>Eukaryota</taxon>
        <taxon>Haptista</taxon>
        <taxon>Haptophyta</taxon>
        <taxon>Prymnesiophyceae</taxon>
        <taxon>Prymnesiales</taxon>
        <taxon>Prymnesiaceae</taxon>
        <taxon>Prymnesium</taxon>
    </lineage>
</organism>
<dbReference type="EMBL" id="JBGBPQ010000023">
    <property type="protein sequence ID" value="KAL1500392.1"/>
    <property type="molecule type" value="Genomic_DNA"/>
</dbReference>
<comment type="similarity">
    <text evidence="1">Belongs to the DeSI family.</text>
</comment>
<dbReference type="PANTHER" id="PTHR12378:SF80">
    <property type="entry name" value="IP06716P-RELATED"/>
    <property type="match status" value="1"/>
</dbReference>
<proteinExistence type="inferred from homology"/>
<evidence type="ECO:0000259" key="5">
    <source>
        <dbReference type="PROSITE" id="PS51858"/>
    </source>
</evidence>
<gene>
    <name evidence="6" type="ORF">AB1Y20_013049</name>
</gene>
<evidence type="ECO:0000313" key="7">
    <source>
        <dbReference type="Proteomes" id="UP001515480"/>
    </source>
</evidence>